<dbReference type="EMBL" id="JAIWYP010000011">
    <property type="protein sequence ID" value="KAH3740082.1"/>
    <property type="molecule type" value="Genomic_DNA"/>
</dbReference>
<organism evidence="1 2">
    <name type="scientific">Dreissena polymorpha</name>
    <name type="common">Zebra mussel</name>
    <name type="synonym">Mytilus polymorpha</name>
    <dbReference type="NCBI Taxonomy" id="45954"/>
    <lineage>
        <taxon>Eukaryota</taxon>
        <taxon>Metazoa</taxon>
        <taxon>Spiralia</taxon>
        <taxon>Lophotrochozoa</taxon>
        <taxon>Mollusca</taxon>
        <taxon>Bivalvia</taxon>
        <taxon>Autobranchia</taxon>
        <taxon>Heteroconchia</taxon>
        <taxon>Euheterodonta</taxon>
        <taxon>Imparidentia</taxon>
        <taxon>Neoheterodontei</taxon>
        <taxon>Myida</taxon>
        <taxon>Dreissenoidea</taxon>
        <taxon>Dreissenidae</taxon>
        <taxon>Dreissena</taxon>
    </lineage>
</organism>
<evidence type="ECO:0000313" key="2">
    <source>
        <dbReference type="Proteomes" id="UP000828390"/>
    </source>
</evidence>
<dbReference type="AlphaFoldDB" id="A0A9D4D8H9"/>
<name>A0A9D4D8H9_DREPO</name>
<proteinExistence type="predicted"/>
<protein>
    <submittedName>
        <fullName evidence="1">Uncharacterized protein</fullName>
    </submittedName>
</protein>
<comment type="caution">
    <text evidence="1">The sequence shown here is derived from an EMBL/GenBank/DDBJ whole genome shotgun (WGS) entry which is preliminary data.</text>
</comment>
<sequence>MDMQSCNAGYCRLLLKRLGPLRIPVITDSLNNDGHGRILMNSTYFVEYFKNQNSSSDHEVNHTRAGPSLPWALGPFRNDSVGAIRCNCLIILQKWASRARHWPAAEIVEKVIAMGAFVTPIGFKWSEHTILNGGYALILLRRSL</sequence>
<reference evidence="1" key="2">
    <citation type="submission" date="2020-11" db="EMBL/GenBank/DDBJ databases">
        <authorList>
            <person name="McCartney M.A."/>
            <person name="Auch B."/>
            <person name="Kono T."/>
            <person name="Mallez S."/>
            <person name="Becker A."/>
            <person name="Gohl D.M."/>
            <person name="Silverstein K.A.T."/>
            <person name="Koren S."/>
            <person name="Bechman K.B."/>
            <person name="Herman A."/>
            <person name="Abrahante J.E."/>
            <person name="Garbe J."/>
        </authorList>
    </citation>
    <scope>NUCLEOTIDE SEQUENCE</scope>
    <source>
        <strain evidence="1">Duluth1</strain>
        <tissue evidence="1">Whole animal</tissue>
    </source>
</reference>
<gene>
    <name evidence="1" type="ORF">DPMN_046777</name>
</gene>
<reference evidence="1" key="1">
    <citation type="journal article" date="2019" name="bioRxiv">
        <title>The Genome of the Zebra Mussel, Dreissena polymorpha: A Resource for Invasive Species Research.</title>
        <authorList>
            <person name="McCartney M.A."/>
            <person name="Auch B."/>
            <person name="Kono T."/>
            <person name="Mallez S."/>
            <person name="Zhang Y."/>
            <person name="Obille A."/>
            <person name="Becker A."/>
            <person name="Abrahante J.E."/>
            <person name="Garbe J."/>
            <person name="Badalamenti J.P."/>
            <person name="Herman A."/>
            <person name="Mangelson H."/>
            <person name="Liachko I."/>
            <person name="Sullivan S."/>
            <person name="Sone E.D."/>
            <person name="Koren S."/>
            <person name="Silverstein K.A.T."/>
            <person name="Beckman K.B."/>
            <person name="Gohl D.M."/>
        </authorList>
    </citation>
    <scope>NUCLEOTIDE SEQUENCE</scope>
    <source>
        <strain evidence="1">Duluth1</strain>
        <tissue evidence="1">Whole animal</tissue>
    </source>
</reference>
<evidence type="ECO:0000313" key="1">
    <source>
        <dbReference type="EMBL" id="KAH3740082.1"/>
    </source>
</evidence>
<dbReference type="Proteomes" id="UP000828390">
    <property type="component" value="Unassembled WGS sequence"/>
</dbReference>
<accession>A0A9D4D8H9</accession>
<keyword evidence="2" id="KW-1185">Reference proteome</keyword>